<accession>A0A9D2BE21</accession>
<proteinExistence type="predicted"/>
<protein>
    <submittedName>
        <fullName evidence="1">Uncharacterized protein</fullName>
    </submittedName>
</protein>
<dbReference type="AlphaFoldDB" id="A0A9D2BE21"/>
<evidence type="ECO:0000313" key="1">
    <source>
        <dbReference type="EMBL" id="HIX73090.1"/>
    </source>
</evidence>
<reference evidence="1" key="2">
    <citation type="submission" date="2021-04" db="EMBL/GenBank/DDBJ databases">
        <authorList>
            <person name="Gilroy R."/>
        </authorList>
    </citation>
    <scope>NUCLEOTIDE SEQUENCE</scope>
    <source>
        <strain evidence="1">ChiSxjej3B15-1167</strain>
    </source>
</reference>
<evidence type="ECO:0000313" key="2">
    <source>
        <dbReference type="Proteomes" id="UP000886805"/>
    </source>
</evidence>
<reference evidence="1" key="1">
    <citation type="journal article" date="2021" name="PeerJ">
        <title>Extensive microbial diversity within the chicken gut microbiome revealed by metagenomics and culture.</title>
        <authorList>
            <person name="Gilroy R."/>
            <person name="Ravi A."/>
            <person name="Getino M."/>
            <person name="Pursley I."/>
            <person name="Horton D.L."/>
            <person name="Alikhan N.F."/>
            <person name="Baker D."/>
            <person name="Gharbi K."/>
            <person name="Hall N."/>
            <person name="Watson M."/>
            <person name="Adriaenssens E.M."/>
            <person name="Foster-Nyarko E."/>
            <person name="Jarju S."/>
            <person name="Secka A."/>
            <person name="Antonio M."/>
            <person name="Oren A."/>
            <person name="Chaudhuri R.R."/>
            <person name="La Ragione R."/>
            <person name="Hildebrand F."/>
            <person name="Pallen M.J."/>
        </authorList>
    </citation>
    <scope>NUCLEOTIDE SEQUENCE</scope>
    <source>
        <strain evidence="1">ChiSxjej3B15-1167</strain>
    </source>
</reference>
<organism evidence="1 2">
    <name type="scientific">Candidatus Anaerobutyricum stercoripullorum</name>
    <dbReference type="NCBI Taxonomy" id="2838456"/>
    <lineage>
        <taxon>Bacteria</taxon>
        <taxon>Bacillati</taxon>
        <taxon>Bacillota</taxon>
        <taxon>Clostridia</taxon>
        <taxon>Lachnospirales</taxon>
        <taxon>Lachnospiraceae</taxon>
        <taxon>Anaerobutyricum</taxon>
    </lineage>
</organism>
<dbReference type="InterPro" id="IPR043743">
    <property type="entry name" value="DUF5688"/>
</dbReference>
<dbReference type="Proteomes" id="UP000886805">
    <property type="component" value="Unassembled WGS sequence"/>
</dbReference>
<sequence length="296" mass="35101">MLSFEEFQNYIEEHILEGWKENADVQIQETTKNNGVTYQGMYIREDEENVSPCMYLEEFYKDYQKGEDMEKVLSRIRQEYEWAMERSSFYEMDVLHYERMRDKIIFRLVNYEKNRELLTDCPFIRMYDLALTFRWIAHTDSIGISTALITNRELTLWNISRDELLLVAERNTRRLFPPQILHMNSYLKYSEGSIRAGANMYVLTNEQQINGATVLVYDGILKNFADRLGEDFYVLPSSIHEVLLLPVSQMPNPDCLFSMVTDANHVIVSPVDILSDSVYYYNRRDHRLTPLDRREG</sequence>
<dbReference type="Pfam" id="PF18941">
    <property type="entry name" value="DUF5688"/>
    <property type="match status" value="1"/>
</dbReference>
<dbReference type="EMBL" id="DXEQ01000261">
    <property type="protein sequence ID" value="HIX73090.1"/>
    <property type="molecule type" value="Genomic_DNA"/>
</dbReference>
<comment type="caution">
    <text evidence="1">The sequence shown here is derived from an EMBL/GenBank/DDBJ whole genome shotgun (WGS) entry which is preliminary data.</text>
</comment>
<name>A0A9D2BE21_9FIRM</name>
<gene>
    <name evidence="1" type="ORF">H9849_08720</name>
</gene>